<comment type="caution">
    <text evidence="3">The sequence shown here is derived from an EMBL/GenBank/DDBJ whole genome shotgun (WGS) entry which is preliminary data.</text>
</comment>
<organism evidence="3 4">
    <name type="scientific">Brevibacterium paucivorans</name>
    <dbReference type="NCBI Taxonomy" id="170994"/>
    <lineage>
        <taxon>Bacteria</taxon>
        <taxon>Bacillati</taxon>
        <taxon>Actinomycetota</taxon>
        <taxon>Actinomycetes</taxon>
        <taxon>Micrococcales</taxon>
        <taxon>Brevibacteriaceae</taxon>
        <taxon>Brevibacterium</taxon>
    </lineage>
</organism>
<evidence type="ECO:0000313" key="4">
    <source>
        <dbReference type="Proteomes" id="UP000235598"/>
    </source>
</evidence>
<evidence type="ECO:0000256" key="1">
    <source>
        <dbReference type="SAM" id="Phobius"/>
    </source>
</evidence>
<dbReference type="RefSeq" id="WP_102238965.1">
    <property type="nucleotide sequence ID" value="NZ_PNHK01000003.1"/>
</dbReference>
<dbReference type="InterPro" id="IPR028087">
    <property type="entry name" value="Tad_N"/>
</dbReference>
<keyword evidence="1" id="KW-0472">Membrane</keyword>
<dbReference type="OrthoDB" id="157302at2"/>
<evidence type="ECO:0000313" key="3">
    <source>
        <dbReference type="EMBL" id="PMD05024.1"/>
    </source>
</evidence>
<evidence type="ECO:0000259" key="2">
    <source>
        <dbReference type="Pfam" id="PF13400"/>
    </source>
</evidence>
<dbReference type="AlphaFoldDB" id="A0A2N6VLN0"/>
<reference evidence="3 4" key="1">
    <citation type="submission" date="2017-09" db="EMBL/GenBank/DDBJ databases">
        <title>Bacterial strain isolated from the female urinary microbiota.</title>
        <authorList>
            <person name="Thomas-White K."/>
            <person name="Kumar N."/>
            <person name="Forster S."/>
            <person name="Putonti C."/>
            <person name="Lawley T."/>
            <person name="Wolfe A.J."/>
        </authorList>
    </citation>
    <scope>NUCLEOTIDE SEQUENCE [LARGE SCALE GENOMIC DNA]</scope>
    <source>
        <strain evidence="3 4">UMB1301</strain>
    </source>
</reference>
<dbReference type="Proteomes" id="UP000235598">
    <property type="component" value="Unassembled WGS sequence"/>
</dbReference>
<feature type="transmembrane region" description="Helical" evidence="1">
    <location>
        <begin position="12"/>
        <end position="35"/>
    </location>
</feature>
<feature type="domain" description="Putative Flp pilus-assembly TadG-like N-terminal" evidence="2">
    <location>
        <begin position="11"/>
        <end position="58"/>
    </location>
</feature>
<keyword evidence="1" id="KW-0812">Transmembrane</keyword>
<protein>
    <recommendedName>
        <fullName evidence="2">Putative Flp pilus-assembly TadG-like N-terminal domain-containing protein</fullName>
    </recommendedName>
</protein>
<dbReference type="EMBL" id="PNHK01000003">
    <property type="protein sequence ID" value="PMD05024.1"/>
    <property type="molecule type" value="Genomic_DNA"/>
</dbReference>
<gene>
    <name evidence="3" type="ORF">CJ199_07965</name>
</gene>
<dbReference type="Pfam" id="PF13400">
    <property type="entry name" value="Tad"/>
    <property type="match status" value="1"/>
</dbReference>
<proteinExistence type="predicted"/>
<sequence>MLHSRFRRDDGQVSLAVILLSIAIIATAVGVFIFGEANDSRGRAQKAADAASLAAARDVREKFIPAFALAHTPPPPKVGPAIPANPLIVLAPLGEFGRHGAYQFANKNESQLSRYKAKGNRFFADVQSNQKEVHSPVGSKARQKISAPGDAVAKIKTDTVHCHSTNIKRDPKTGIVISWSMVCTGNGHSARVNYFTALTAMNDIDSRMDEWRRLFEVRLEK</sequence>
<keyword evidence="1" id="KW-1133">Transmembrane helix</keyword>
<accession>A0A2N6VLN0</accession>
<name>A0A2N6VLN0_9MICO</name>